<dbReference type="Proteomes" id="UP000078348">
    <property type="component" value="Unassembled WGS sequence"/>
</dbReference>
<evidence type="ECO:0000256" key="1">
    <source>
        <dbReference type="ARBA" id="ARBA00022737"/>
    </source>
</evidence>
<organism evidence="5 6">
    <name type="scientific">Blastocystis sp. subtype 1 (strain ATCC 50177 / NandII)</name>
    <dbReference type="NCBI Taxonomy" id="478820"/>
    <lineage>
        <taxon>Eukaryota</taxon>
        <taxon>Sar</taxon>
        <taxon>Stramenopiles</taxon>
        <taxon>Bigyra</taxon>
        <taxon>Opalozoa</taxon>
        <taxon>Opalinata</taxon>
        <taxon>Blastocystidae</taxon>
        <taxon>Blastocystis</taxon>
    </lineage>
</organism>
<dbReference type="InterPro" id="IPR033712">
    <property type="entry name" value="Pumilio_RNA-bd"/>
</dbReference>
<dbReference type="AlphaFoldDB" id="A0A196S690"/>
<dbReference type="InterPro" id="IPR001313">
    <property type="entry name" value="Pumilio_RNA-bd_rpt"/>
</dbReference>
<feature type="repeat" description="Pumilio" evidence="2">
    <location>
        <begin position="651"/>
        <end position="686"/>
    </location>
</feature>
<feature type="repeat" description="Pumilio" evidence="2">
    <location>
        <begin position="579"/>
        <end position="618"/>
    </location>
</feature>
<reference evidence="5 6" key="1">
    <citation type="submission" date="2016-05" db="EMBL/GenBank/DDBJ databases">
        <title>Nuclear genome of Blastocystis sp. subtype 1 NandII.</title>
        <authorList>
            <person name="Gentekaki E."/>
            <person name="Curtis B."/>
            <person name="Stairs C."/>
            <person name="Eme L."/>
            <person name="Herman E."/>
            <person name="Klimes V."/>
            <person name="Arias M.C."/>
            <person name="Elias M."/>
            <person name="Hilliou F."/>
            <person name="Klute M."/>
            <person name="Malik S.-B."/>
            <person name="Pightling A."/>
            <person name="Rachubinski R."/>
            <person name="Salas D."/>
            <person name="Schlacht A."/>
            <person name="Suga H."/>
            <person name="Archibald J."/>
            <person name="Ball S.G."/>
            <person name="Clark G."/>
            <person name="Dacks J."/>
            <person name="Van Der Giezen M."/>
            <person name="Tsaousis A."/>
            <person name="Roger A."/>
        </authorList>
    </citation>
    <scope>NUCLEOTIDE SEQUENCE [LARGE SCALE GENOMIC DNA]</scope>
    <source>
        <strain evidence="6">ATCC 50177 / NandII</strain>
    </source>
</reference>
<feature type="region of interest" description="Disordered" evidence="3">
    <location>
        <begin position="12"/>
        <end position="48"/>
    </location>
</feature>
<feature type="repeat" description="Pumilio" evidence="2">
    <location>
        <begin position="687"/>
        <end position="722"/>
    </location>
</feature>
<dbReference type="FunFam" id="1.25.10.10:FF:000237">
    <property type="entry name" value="Pumilio homolog 9"/>
    <property type="match status" value="1"/>
</dbReference>
<dbReference type="PANTHER" id="PTHR12537:SF13">
    <property type="entry name" value="PUMILIO HOMOLOGY DOMAIN FAMILY MEMBER 4"/>
    <property type="match status" value="1"/>
</dbReference>
<dbReference type="PROSITE" id="PS50303">
    <property type="entry name" value="PUM_HD"/>
    <property type="match status" value="1"/>
</dbReference>
<evidence type="ECO:0000256" key="3">
    <source>
        <dbReference type="SAM" id="MobiDB-lite"/>
    </source>
</evidence>
<evidence type="ECO:0000313" key="6">
    <source>
        <dbReference type="Proteomes" id="UP000078348"/>
    </source>
</evidence>
<dbReference type="GO" id="GO:0003729">
    <property type="term" value="F:mRNA binding"/>
    <property type="evidence" value="ECO:0007669"/>
    <property type="project" value="TreeGrafter"/>
</dbReference>
<dbReference type="PROSITE" id="PS50302">
    <property type="entry name" value="PUM"/>
    <property type="match status" value="7"/>
</dbReference>
<keyword evidence="1" id="KW-0677">Repeat</keyword>
<feature type="repeat" description="Pumilio" evidence="2">
    <location>
        <begin position="470"/>
        <end position="505"/>
    </location>
</feature>
<feature type="domain" description="PUM-HD" evidence="4">
    <location>
        <begin position="446"/>
        <end position="786"/>
    </location>
</feature>
<dbReference type="Pfam" id="PF22493">
    <property type="entry name" value="PUF_NOP9"/>
    <property type="match status" value="1"/>
</dbReference>
<dbReference type="Gene3D" id="1.25.10.10">
    <property type="entry name" value="Leucine-rich Repeat Variant"/>
    <property type="match status" value="1"/>
</dbReference>
<feature type="compositionally biased region" description="Polar residues" evidence="3">
    <location>
        <begin position="394"/>
        <end position="403"/>
    </location>
</feature>
<dbReference type="InterPro" id="IPR011989">
    <property type="entry name" value="ARM-like"/>
</dbReference>
<keyword evidence="6" id="KW-1185">Reference proteome</keyword>
<dbReference type="InterPro" id="IPR016024">
    <property type="entry name" value="ARM-type_fold"/>
</dbReference>
<dbReference type="EMBL" id="LXWW01000534">
    <property type="protein sequence ID" value="OAO12585.1"/>
    <property type="molecule type" value="Genomic_DNA"/>
</dbReference>
<dbReference type="PANTHER" id="PTHR12537">
    <property type="entry name" value="RNA BINDING PROTEIN PUMILIO-RELATED"/>
    <property type="match status" value="1"/>
</dbReference>
<dbReference type="GO" id="GO:0010608">
    <property type="term" value="P:post-transcriptional regulation of gene expression"/>
    <property type="evidence" value="ECO:0007669"/>
    <property type="project" value="TreeGrafter"/>
</dbReference>
<feature type="repeat" description="Pumilio" evidence="2">
    <location>
        <begin position="506"/>
        <end position="541"/>
    </location>
</feature>
<feature type="repeat" description="Pumilio" evidence="2">
    <location>
        <begin position="723"/>
        <end position="760"/>
    </location>
</feature>
<proteinExistence type="predicted"/>
<gene>
    <name evidence="5" type="ORF">AV274_5747</name>
</gene>
<dbReference type="STRING" id="478820.A0A196S690"/>
<evidence type="ECO:0000313" key="5">
    <source>
        <dbReference type="EMBL" id="OAO12585.1"/>
    </source>
</evidence>
<dbReference type="OrthoDB" id="668540at2759"/>
<evidence type="ECO:0000259" key="4">
    <source>
        <dbReference type="PROSITE" id="PS50303"/>
    </source>
</evidence>
<comment type="caution">
    <text evidence="5">The sequence shown here is derived from an EMBL/GenBank/DDBJ whole genome shotgun (WGS) entry which is preliminary data.</text>
</comment>
<dbReference type="SMART" id="SM00025">
    <property type="entry name" value="Pumilio"/>
    <property type="match status" value="8"/>
</dbReference>
<feature type="region of interest" description="Disordered" evidence="3">
    <location>
        <begin position="372"/>
        <end position="429"/>
    </location>
</feature>
<dbReference type="InterPro" id="IPR033133">
    <property type="entry name" value="PUM-HD"/>
</dbReference>
<dbReference type="SUPFAM" id="SSF48371">
    <property type="entry name" value="ARM repeat"/>
    <property type="match status" value="1"/>
</dbReference>
<dbReference type="CDD" id="cd07920">
    <property type="entry name" value="Pumilio"/>
    <property type="match status" value="1"/>
</dbReference>
<name>A0A196S690_BLAHN</name>
<dbReference type="GO" id="GO:0005737">
    <property type="term" value="C:cytoplasm"/>
    <property type="evidence" value="ECO:0007669"/>
    <property type="project" value="TreeGrafter"/>
</dbReference>
<dbReference type="Pfam" id="PF00806">
    <property type="entry name" value="PUF"/>
    <property type="match status" value="1"/>
</dbReference>
<sequence>MSSVIAINDMNLKTNDADRGSSSKENNTPVRAPSSLLPFGEVNPSGEDKSSIFTDSAALKSEVEYPSAFGGFGMSPYSSVGELAQEGAGLYNSGFSLNYGDYNGSHSINGLGSFNTASNDDKKLYSRHSLGTVFGYGDSSMDAYNGRNDLLLPNLPDVMENDGLSSSVNPPMNSLSVNCMGNSMGNAMGSGMGNGMGSGMGNPMSNSMNKPMGTAMNTSMNKPMGTAMNTSMNKPMGTAMNTSMNKPMGTAMNTSMESTMGSGGNLFSLGGDSLHGMRSKELSPSFNGLSRSLGPSGGSFMLTPFTSDYAGPFGGASLATPAARTPGFAPMTPMNPLYLDNNSLMGDYPSDAGYSPLPASPYYNEDLSPRRLFPSPSSTNSRLLMTTDAPPLQRSLSMTSNASLKPMTGSMAPSMTTPMTGSMTSSMTSSMTTPMEMGMVGSTIEYRGQTAFKSKERSKGLAWQTGEVESFRGHIKDMSRDHNGCRTLQQCLDECPQKIVPMIYEEVGNELTELMMDSFGNYLFQKLLDVSSDDQRRDVLNKVKDKIVDASYNVHGTRSVQRLIQVCKEPDMVKTIMDALRGHIADLSSHSNGNHVIQRCLQYMPEQYRIDVFKEVVDSCVDISTHRHGCCVVQRCLDSAPAEYHNLLLDAIVQNSYELICNPFGNYVIQYLIEHGQTEEAERITRCVLGRVSELSCQKYSSNVIEKILSCATTSVRGEIIVEIANSSKLRDLLHDKYANYVIQKALKIGTVEQKKLLLDAIRPYEEELGRSTGGKHILTQLNEITSTATSPRWSKD</sequence>
<accession>A0A196S690</accession>
<protein>
    <submittedName>
        <fullName evidence="5">RNA-binding protein</fullName>
    </submittedName>
</protein>
<feature type="repeat" description="Pumilio" evidence="2">
    <location>
        <begin position="542"/>
        <end position="578"/>
    </location>
</feature>
<evidence type="ECO:0000256" key="2">
    <source>
        <dbReference type="PROSITE-ProRule" id="PRU00317"/>
    </source>
</evidence>
<feature type="compositionally biased region" description="Low complexity" evidence="3">
    <location>
        <begin position="406"/>
        <end position="429"/>
    </location>
</feature>